<protein>
    <submittedName>
        <fullName evidence="2">DUF2294 family protein</fullName>
    </submittedName>
</protein>
<proteinExistence type="predicted"/>
<organism evidence="2 3">
    <name type="scientific">Oceanobacillus halophilus</name>
    <dbReference type="NCBI Taxonomy" id="930130"/>
    <lineage>
        <taxon>Bacteria</taxon>
        <taxon>Bacillati</taxon>
        <taxon>Bacillota</taxon>
        <taxon>Bacilli</taxon>
        <taxon>Bacillales</taxon>
        <taxon>Bacillaceae</taxon>
        <taxon>Oceanobacillus</taxon>
    </lineage>
</organism>
<feature type="domain" description="Na+-translocating membrane potential-generating system MpsC" evidence="1">
    <location>
        <begin position="9"/>
        <end position="108"/>
    </location>
</feature>
<dbReference type="InterPro" id="IPR018745">
    <property type="entry name" value="MpsC"/>
</dbReference>
<dbReference type="OrthoDB" id="2677857at2"/>
<dbReference type="AlphaFoldDB" id="A0A494ZVA3"/>
<evidence type="ECO:0000313" key="3">
    <source>
        <dbReference type="Proteomes" id="UP000269301"/>
    </source>
</evidence>
<keyword evidence="3" id="KW-1185">Reference proteome</keyword>
<comment type="caution">
    <text evidence="2">The sequence shown here is derived from an EMBL/GenBank/DDBJ whole genome shotgun (WGS) entry which is preliminary data.</text>
</comment>
<dbReference type="Proteomes" id="UP000269301">
    <property type="component" value="Unassembled WGS sequence"/>
</dbReference>
<dbReference type="Pfam" id="PF10057">
    <property type="entry name" value="MpsC"/>
    <property type="match status" value="1"/>
</dbReference>
<evidence type="ECO:0000259" key="1">
    <source>
        <dbReference type="Pfam" id="PF10057"/>
    </source>
</evidence>
<sequence length="224" mass="26584">MENVINEIQELNSTISKHLKYWYGKGPQTCYSSLHENKLIIHINKFMTPSEKALLENNKEPLAYSFRTSVMDRICKDLQAEIHRALGISFNHYASDWDFVTDTGIILFQNEQANWKCENIDQQTKHHIENKVMKVSANVHKVPTHLEMVMFNKRMFAVKCHEVMLQVEKILYKKGHTDILQERAKEIKKSYQESLGEVMGKEVKGVYMIWDYQYDQSYFFFYLR</sequence>
<reference evidence="2 3" key="1">
    <citation type="journal article" date="2016" name="Int. J. Syst. Evol. Microbiol.">
        <title>Oceanobacillus halophilus sp. nov., a novel moderately halophilic bacterium from a hypersaline lake.</title>
        <authorList>
            <person name="Amoozegar M.A."/>
            <person name="Bagheri M."/>
            <person name="Makhdoumi A."/>
            <person name="Nikou M.M."/>
            <person name="Fazeli S.A.S."/>
            <person name="Schumann P."/>
            <person name="Sproer C."/>
            <person name="Sanchez-Porro C."/>
            <person name="Ventosa A."/>
        </authorList>
    </citation>
    <scope>NUCLEOTIDE SEQUENCE [LARGE SCALE GENOMIC DNA]</scope>
    <source>
        <strain evidence="2 3">DSM 23996</strain>
    </source>
</reference>
<dbReference type="EMBL" id="RBZP01000018">
    <property type="protein sequence ID" value="RKQ30388.1"/>
    <property type="molecule type" value="Genomic_DNA"/>
</dbReference>
<accession>A0A494ZVA3</accession>
<evidence type="ECO:0000313" key="2">
    <source>
        <dbReference type="EMBL" id="RKQ30388.1"/>
    </source>
</evidence>
<gene>
    <name evidence="2" type="ORF">D8M06_15895</name>
</gene>
<name>A0A494ZVA3_9BACI</name>
<dbReference type="RefSeq" id="WP_121205588.1">
    <property type="nucleotide sequence ID" value="NZ_RBZP01000018.1"/>
</dbReference>